<dbReference type="RefSeq" id="WP_307355021.1">
    <property type="nucleotide sequence ID" value="NZ_BAAACJ010000025.1"/>
</dbReference>
<dbReference type="EMBL" id="JAUSWN010000003">
    <property type="protein sequence ID" value="MDQ0478834.1"/>
    <property type="molecule type" value="Genomic_DNA"/>
</dbReference>
<evidence type="ECO:0000256" key="10">
    <source>
        <dbReference type="SAM" id="Phobius"/>
    </source>
</evidence>
<feature type="transmembrane region" description="Helical" evidence="10">
    <location>
        <begin position="20"/>
        <end position="37"/>
    </location>
</feature>
<keyword evidence="4" id="KW-0813">Transport</keyword>
<comment type="subcellular location">
    <subcellularLocation>
        <location evidence="1">Cell membrane</location>
        <topology evidence="1">Multi-pass membrane protein</topology>
    </subcellularLocation>
</comment>
<evidence type="ECO:0000256" key="8">
    <source>
        <dbReference type="ARBA" id="ARBA00023136"/>
    </source>
</evidence>
<keyword evidence="5" id="KW-1003">Cell membrane</keyword>
<dbReference type="CDD" id="cd13143">
    <property type="entry name" value="MATE_MepA_like"/>
    <property type="match status" value="1"/>
</dbReference>
<sequence length="444" mass="48837">MKDTRGILLKESPIKLMFKLSAPAILGMIVIGLYSFMDGVFAGQMIGENAMGAISVAYPLTLFNSGISTLIGIGSASVLSRAIGKKDQEVINKIMGNLIALVLIFSIAITLIGVVFTRQLLQFSGAKGEILELAIRYLKIVYLGSIFVNFAQSANMVMRGEGLMKNAMLIMAFGAILNIVLDPILIKALGNKGIEGAAIATVTSQIVQAIITLRYFLKKSRVVKIHRIKIDKQLKNEVFSVGVSAMMMQVLTIIQQTLLYRMAFKYGDPNQAILMGASLRIQAFSFIPLWGMSQGLQPLVGTNYGAKYYDRVKKSTNMFIIGSTILALIFWIPMEIFAKGALGLFITNENIVAKGISNFRIFYGAFPIYGLMIMMITFFQSIGKGKNAGILVFLRQIIAFVPAIILMPKFFGIKAVWFTQPLVDTFVVLLGIILLIKEYKSLIN</sequence>
<dbReference type="PIRSF" id="PIRSF006603">
    <property type="entry name" value="DinF"/>
    <property type="match status" value="1"/>
</dbReference>
<dbReference type="Pfam" id="PF01554">
    <property type="entry name" value="MatE"/>
    <property type="match status" value="2"/>
</dbReference>
<comment type="similarity">
    <text evidence="2">Belongs to the multi antimicrobial extrusion (MATE) (TC 2.A.66.1) family. MepA subfamily.</text>
</comment>
<accession>A0ABU0JP24</accession>
<feature type="transmembrane region" description="Helical" evidence="10">
    <location>
        <begin position="137"/>
        <end position="157"/>
    </location>
</feature>
<feature type="transmembrane region" description="Helical" evidence="10">
    <location>
        <begin position="57"/>
        <end position="82"/>
    </location>
</feature>
<evidence type="ECO:0000313" key="11">
    <source>
        <dbReference type="EMBL" id="MDQ0478834.1"/>
    </source>
</evidence>
<protein>
    <recommendedName>
        <fullName evidence="3">Multidrug export protein MepA</fullName>
    </recommendedName>
</protein>
<feature type="transmembrane region" description="Helical" evidence="10">
    <location>
        <begin position="417"/>
        <end position="436"/>
    </location>
</feature>
<evidence type="ECO:0000256" key="6">
    <source>
        <dbReference type="ARBA" id="ARBA00022692"/>
    </source>
</evidence>
<keyword evidence="8 10" id="KW-0472">Membrane</keyword>
<dbReference type="PANTHER" id="PTHR43823">
    <property type="entry name" value="SPORULATION PROTEIN YKVU"/>
    <property type="match status" value="1"/>
</dbReference>
<keyword evidence="7 10" id="KW-1133">Transmembrane helix</keyword>
<feature type="transmembrane region" description="Helical" evidence="10">
    <location>
        <begin position="196"/>
        <end position="217"/>
    </location>
</feature>
<keyword evidence="9" id="KW-0046">Antibiotic resistance</keyword>
<comment type="caution">
    <text evidence="11">The sequence shown here is derived from an EMBL/GenBank/DDBJ whole genome shotgun (WGS) entry which is preliminary data.</text>
</comment>
<evidence type="ECO:0000256" key="3">
    <source>
        <dbReference type="ARBA" id="ARBA00022106"/>
    </source>
</evidence>
<proteinExistence type="inferred from homology"/>
<evidence type="ECO:0000256" key="4">
    <source>
        <dbReference type="ARBA" id="ARBA00022448"/>
    </source>
</evidence>
<evidence type="ECO:0000256" key="9">
    <source>
        <dbReference type="ARBA" id="ARBA00023251"/>
    </source>
</evidence>
<feature type="transmembrane region" description="Helical" evidence="10">
    <location>
        <begin position="94"/>
        <end position="117"/>
    </location>
</feature>
<dbReference type="PANTHER" id="PTHR43823:SF3">
    <property type="entry name" value="MULTIDRUG EXPORT PROTEIN MEPA"/>
    <property type="match status" value="1"/>
</dbReference>
<dbReference type="Proteomes" id="UP001224418">
    <property type="component" value="Unassembled WGS sequence"/>
</dbReference>
<dbReference type="InterPro" id="IPR051327">
    <property type="entry name" value="MATE_MepA_subfamily"/>
</dbReference>
<dbReference type="InterPro" id="IPR002528">
    <property type="entry name" value="MATE_fam"/>
</dbReference>
<reference evidence="11 12" key="1">
    <citation type="submission" date="2023-07" db="EMBL/GenBank/DDBJ databases">
        <title>Genomic Encyclopedia of Type Strains, Phase IV (KMG-IV): sequencing the most valuable type-strain genomes for metagenomic binning, comparative biology and taxonomic classification.</title>
        <authorList>
            <person name="Goeker M."/>
        </authorList>
    </citation>
    <scope>NUCLEOTIDE SEQUENCE [LARGE SCALE GENOMIC DNA]</scope>
    <source>
        <strain evidence="11 12">DSM 1400</strain>
    </source>
</reference>
<feature type="transmembrane region" description="Helical" evidence="10">
    <location>
        <begin position="169"/>
        <end position="190"/>
    </location>
</feature>
<evidence type="ECO:0000256" key="1">
    <source>
        <dbReference type="ARBA" id="ARBA00004651"/>
    </source>
</evidence>
<gene>
    <name evidence="11" type="ORF">QOZ93_000562</name>
</gene>
<feature type="transmembrane region" description="Helical" evidence="10">
    <location>
        <begin position="238"/>
        <end position="260"/>
    </location>
</feature>
<feature type="transmembrane region" description="Helical" evidence="10">
    <location>
        <begin position="361"/>
        <end position="379"/>
    </location>
</feature>
<evidence type="ECO:0000313" key="12">
    <source>
        <dbReference type="Proteomes" id="UP001224418"/>
    </source>
</evidence>
<keyword evidence="12" id="KW-1185">Reference proteome</keyword>
<dbReference type="InterPro" id="IPR045070">
    <property type="entry name" value="MATE_MepA-like"/>
</dbReference>
<dbReference type="NCBIfam" id="TIGR00797">
    <property type="entry name" value="matE"/>
    <property type="match status" value="1"/>
</dbReference>
<name>A0ABU0JP24_HATLI</name>
<keyword evidence="6 10" id="KW-0812">Transmembrane</keyword>
<organism evidence="11 12">
    <name type="scientific">Hathewaya limosa</name>
    <name type="common">Clostridium limosum</name>
    <dbReference type="NCBI Taxonomy" id="1536"/>
    <lineage>
        <taxon>Bacteria</taxon>
        <taxon>Bacillati</taxon>
        <taxon>Bacillota</taxon>
        <taxon>Clostridia</taxon>
        <taxon>Eubacteriales</taxon>
        <taxon>Clostridiaceae</taxon>
        <taxon>Hathewaya</taxon>
    </lineage>
</organism>
<evidence type="ECO:0000256" key="7">
    <source>
        <dbReference type="ARBA" id="ARBA00022989"/>
    </source>
</evidence>
<feature type="transmembrane region" description="Helical" evidence="10">
    <location>
        <begin position="391"/>
        <end position="411"/>
    </location>
</feature>
<feature type="transmembrane region" description="Helical" evidence="10">
    <location>
        <begin position="318"/>
        <end position="341"/>
    </location>
</feature>
<evidence type="ECO:0000256" key="2">
    <source>
        <dbReference type="ARBA" id="ARBA00008417"/>
    </source>
</evidence>
<evidence type="ECO:0000256" key="5">
    <source>
        <dbReference type="ARBA" id="ARBA00022475"/>
    </source>
</evidence>
<dbReference type="InterPro" id="IPR048279">
    <property type="entry name" value="MdtK-like"/>
</dbReference>